<dbReference type="AlphaFoldDB" id="A0A8J2KAP6"/>
<keyword evidence="2" id="KW-1185">Reference proteome</keyword>
<comment type="caution">
    <text evidence="1">The sequence shown here is derived from an EMBL/GenBank/DDBJ whole genome shotgun (WGS) entry which is preliminary data.</text>
</comment>
<protein>
    <submittedName>
        <fullName evidence="1">Uncharacterized protein</fullName>
    </submittedName>
</protein>
<accession>A0A8J2KAP6</accession>
<organism evidence="1 2">
    <name type="scientific">Allacma fusca</name>
    <dbReference type="NCBI Taxonomy" id="39272"/>
    <lineage>
        <taxon>Eukaryota</taxon>
        <taxon>Metazoa</taxon>
        <taxon>Ecdysozoa</taxon>
        <taxon>Arthropoda</taxon>
        <taxon>Hexapoda</taxon>
        <taxon>Collembola</taxon>
        <taxon>Symphypleona</taxon>
        <taxon>Sminthuridae</taxon>
        <taxon>Allacma</taxon>
    </lineage>
</organism>
<feature type="non-terminal residue" evidence="1">
    <location>
        <position position="1"/>
    </location>
</feature>
<dbReference type="EMBL" id="CAJVCH010088889">
    <property type="protein sequence ID" value="CAG7722394.1"/>
    <property type="molecule type" value="Genomic_DNA"/>
</dbReference>
<gene>
    <name evidence="1" type="ORF">AFUS01_LOCUS11533</name>
</gene>
<dbReference type="Proteomes" id="UP000708208">
    <property type="component" value="Unassembled WGS sequence"/>
</dbReference>
<name>A0A8J2KAP6_9HEXA</name>
<evidence type="ECO:0000313" key="1">
    <source>
        <dbReference type="EMBL" id="CAG7722394.1"/>
    </source>
</evidence>
<proteinExistence type="predicted"/>
<sequence length="18" mass="1961">LVDQQEGACTNSLEELDP</sequence>
<reference evidence="1" key="1">
    <citation type="submission" date="2021-06" db="EMBL/GenBank/DDBJ databases">
        <authorList>
            <person name="Hodson N. C."/>
            <person name="Mongue J. A."/>
            <person name="Jaron S. K."/>
        </authorList>
    </citation>
    <scope>NUCLEOTIDE SEQUENCE</scope>
</reference>
<evidence type="ECO:0000313" key="2">
    <source>
        <dbReference type="Proteomes" id="UP000708208"/>
    </source>
</evidence>